<accession>A0A514D0E7</accession>
<feature type="transmembrane region" description="Helical" evidence="1">
    <location>
        <begin position="21"/>
        <end position="38"/>
    </location>
</feature>
<organism evidence="2">
    <name type="scientific">Leviviridae sp</name>
    <dbReference type="NCBI Taxonomy" id="2027243"/>
    <lineage>
        <taxon>Viruses</taxon>
        <taxon>Riboviria</taxon>
        <taxon>Orthornavirae</taxon>
        <taxon>Lenarviricota</taxon>
        <taxon>Leviviricetes</taxon>
        <taxon>Norzivirales</taxon>
        <taxon>Fiersviridae</taxon>
    </lineage>
</organism>
<evidence type="ECO:0000313" key="2">
    <source>
        <dbReference type="EMBL" id="QDH87086.1"/>
    </source>
</evidence>
<reference evidence="2" key="1">
    <citation type="submission" date="2019-05" db="EMBL/GenBank/DDBJ databases">
        <title>Metatranscriptomic reconstruction reveals RNA viruses with the potential to shape carbon cycling in soil.</title>
        <authorList>
            <person name="Starr E.P."/>
            <person name="Nuccio E."/>
            <person name="Pett-Ridge J."/>
            <person name="Banfield J.F."/>
            <person name="Firestone M.K."/>
        </authorList>
    </citation>
    <scope>NUCLEOTIDE SEQUENCE</scope>
    <source>
        <strain evidence="2">H3_Bulk_Litter_17_scaffold_570</strain>
    </source>
</reference>
<keyword evidence="1" id="KW-0812">Transmembrane</keyword>
<dbReference type="EMBL" id="MN033137">
    <property type="protein sequence ID" value="QDH87086.1"/>
    <property type="molecule type" value="Genomic_RNA"/>
</dbReference>
<evidence type="ECO:0000256" key="1">
    <source>
        <dbReference type="SAM" id="Phobius"/>
    </source>
</evidence>
<keyword evidence="1" id="KW-0472">Membrane</keyword>
<keyword evidence="1" id="KW-1133">Transmembrane helix</keyword>
<sequence>MRAVVNITVALRSGFRASRVIVVRVIVLMTVFFSYYLLGLNSVELERILGFLLGTRG</sequence>
<gene>
    <name evidence="2" type="ORF">H3BulkLitter17570_000005</name>
</gene>
<name>A0A514D0E7_9VIRU</name>
<protein>
    <submittedName>
        <fullName evidence="2">Uncharacterized protein</fullName>
    </submittedName>
</protein>
<proteinExistence type="predicted"/>